<dbReference type="PROSITE" id="PS51186">
    <property type="entry name" value="GNAT"/>
    <property type="match status" value="1"/>
</dbReference>
<evidence type="ECO:0000313" key="5">
    <source>
        <dbReference type="EMBL" id="TDD16168.1"/>
    </source>
</evidence>
<dbReference type="InterPro" id="IPR016181">
    <property type="entry name" value="Acyl_CoA_acyltransferase"/>
</dbReference>
<feature type="region of interest" description="Disordered" evidence="3">
    <location>
        <begin position="1"/>
        <end position="22"/>
    </location>
</feature>
<dbReference type="CDD" id="cd04301">
    <property type="entry name" value="NAT_SF"/>
    <property type="match status" value="1"/>
</dbReference>
<dbReference type="AlphaFoldDB" id="A0A4R4WBE2"/>
<protein>
    <submittedName>
        <fullName evidence="5">GNAT family N-acetyltransferase</fullName>
    </submittedName>
</protein>
<dbReference type="InterPro" id="IPR050832">
    <property type="entry name" value="Bact_Acetyltransf"/>
</dbReference>
<reference evidence="5 6" key="1">
    <citation type="submission" date="2019-02" db="EMBL/GenBank/DDBJ databases">
        <title>Draft genome sequences of novel Actinobacteria.</title>
        <authorList>
            <person name="Sahin N."/>
            <person name="Ay H."/>
            <person name="Saygin H."/>
        </authorList>
    </citation>
    <scope>NUCLEOTIDE SEQUENCE [LARGE SCALE GENOMIC DNA]</scope>
    <source>
        <strain evidence="5 6">16K104</strain>
    </source>
</reference>
<evidence type="ECO:0000256" key="2">
    <source>
        <dbReference type="ARBA" id="ARBA00023315"/>
    </source>
</evidence>
<dbReference type="Gene3D" id="3.40.630.30">
    <property type="match status" value="1"/>
</dbReference>
<proteinExistence type="predicted"/>
<keyword evidence="6" id="KW-1185">Reference proteome</keyword>
<dbReference type="Pfam" id="PF00583">
    <property type="entry name" value="Acetyltransf_1"/>
    <property type="match status" value="1"/>
</dbReference>
<evidence type="ECO:0000256" key="3">
    <source>
        <dbReference type="SAM" id="MobiDB-lite"/>
    </source>
</evidence>
<dbReference type="SUPFAM" id="SSF55729">
    <property type="entry name" value="Acyl-CoA N-acyltransferases (Nat)"/>
    <property type="match status" value="1"/>
</dbReference>
<sequence>MSRSEVEPASPRTTLPPSQAARASGYCSATNCRATATASSSTITPVSGGVLPRSHRVSDPGGGRVMLLGVGKNWQTKRLTLESATAADVGDLLAVLDEAAAWLRATGIEQWPERFESAWVEPAIEAGETWLARLDGVVAGTITLDWDDPLWSDVGGRAGYVHRMAVSRSAPGLGAALLDWSAATAAALGCPHLRLDCVTSNHRLRTYYESRGFHH</sequence>
<dbReference type="Proteomes" id="UP000295172">
    <property type="component" value="Unassembled WGS sequence"/>
</dbReference>
<evidence type="ECO:0000313" key="6">
    <source>
        <dbReference type="Proteomes" id="UP000295172"/>
    </source>
</evidence>
<dbReference type="PANTHER" id="PTHR43877:SF2">
    <property type="entry name" value="AMINOALKYLPHOSPHONATE N-ACETYLTRANSFERASE-RELATED"/>
    <property type="match status" value="1"/>
</dbReference>
<evidence type="ECO:0000259" key="4">
    <source>
        <dbReference type="PROSITE" id="PS51186"/>
    </source>
</evidence>
<gene>
    <name evidence="5" type="ORF">E1218_30220</name>
</gene>
<dbReference type="PANTHER" id="PTHR43877">
    <property type="entry name" value="AMINOALKYLPHOSPHONATE N-ACETYLTRANSFERASE-RELATED-RELATED"/>
    <property type="match status" value="1"/>
</dbReference>
<organism evidence="5 6">
    <name type="scientific">Kribbella turkmenica</name>
    <dbReference type="NCBI Taxonomy" id="2530375"/>
    <lineage>
        <taxon>Bacteria</taxon>
        <taxon>Bacillati</taxon>
        <taxon>Actinomycetota</taxon>
        <taxon>Actinomycetes</taxon>
        <taxon>Propionibacteriales</taxon>
        <taxon>Kribbellaceae</taxon>
        <taxon>Kribbella</taxon>
    </lineage>
</organism>
<accession>A0A4R4WBE2</accession>
<keyword evidence="1 5" id="KW-0808">Transferase</keyword>
<feature type="non-terminal residue" evidence="5">
    <location>
        <position position="215"/>
    </location>
</feature>
<feature type="domain" description="N-acetyltransferase" evidence="4">
    <location>
        <begin position="79"/>
        <end position="215"/>
    </location>
</feature>
<comment type="caution">
    <text evidence="5">The sequence shown here is derived from an EMBL/GenBank/DDBJ whole genome shotgun (WGS) entry which is preliminary data.</text>
</comment>
<name>A0A4R4WBE2_9ACTN</name>
<dbReference type="OrthoDB" id="4095657at2"/>
<keyword evidence="2" id="KW-0012">Acyltransferase</keyword>
<dbReference type="EMBL" id="SMKR01000182">
    <property type="protein sequence ID" value="TDD16168.1"/>
    <property type="molecule type" value="Genomic_DNA"/>
</dbReference>
<dbReference type="InterPro" id="IPR000182">
    <property type="entry name" value="GNAT_dom"/>
</dbReference>
<dbReference type="GO" id="GO:0016747">
    <property type="term" value="F:acyltransferase activity, transferring groups other than amino-acyl groups"/>
    <property type="evidence" value="ECO:0007669"/>
    <property type="project" value="InterPro"/>
</dbReference>
<evidence type="ECO:0000256" key="1">
    <source>
        <dbReference type="ARBA" id="ARBA00022679"/>
    </source>
</evidence>